<dbReference type="Pfam" id="PF02163">
    <property type="entry name" value="Peptidase_M50"/>
    <property type="match status" value="1"/>
</dbReference>
<feature type="transmembrane region" description="Helical" evidence="5">
    <location>
        <begin position="6"/>
        <end position="23"/>
    </location>
</feature>
<evidence type="ECO:0000259" key="6">
    <source>
        <dbReference type="Pfam" id="PF02163"/>
    </source>
</evidence>
<name>A0A133VCV4_9EURY</name>
<evidence type="ECO:0000313" key="8">
    <source>
        <dbReference type="Proteomes" id="UP000070076"/>
    </source>
</evidence>
<dbReference type="PANTHER" id="PTHR13325">
    <property type="entry name" value="PROTEASE M50 MEMBRANE-BOUND TRANSCRIPTION FACTOR SITE 2 PROTEASE"/>
    <property type="match status" value="1"/>
</dbReference>
<dbReference type="GO" id="GO:0016020">
    <property type="term" value="C:membrane"/>
    <property type="evidence" value="ECO:0007669"/>
    <property type="project" value="InterPro"/>
</dbReference>
<evidence type="ECO:0000256" key="2">
    <source>
        <dbReference type="ARBA" id="ARBA00022692"/>
    </source>
</evidence>
<keyword evidence="3 5" id="KW-1133">Transmembrane helix</keyword>
<dbReference type="GO" id="GO:0004222">
    <property type="term" value="F:metalloendopeptidase activity"/>
    <property type="evidence" value="ECO:0007669"/>
    <property type="project" value="InterPro"/>
</dbReference>
<dbReference type="AlphaFoldDB" id="A0A133VCV4"/>
<reference evidence="7 8" key="1">
    <citation type="journal article" date="2016" name="Sci. Rep.">
        <title>Metabolic traits of an uncultured archaeal lineage -MSBL1- from brine pools of the Red Sea.</title>
        <authorList>
            <person name="Mwirichia R."/>
            <person name="Alam I."/>
            <person name="Rashid M."/>
            <person name="Vinu M."/>
            <person name="Ba-Alawi W."/>
            <person name="Anthony Kamau A."/>
            <person name="Kamanda Ngugi D."/>
            <person name="Goker M."/>
            <person name="Klenk H.P."/>
            <person name="Bajic V."/>
            <person name="Stingl U."/>
        </authorList>
    </citation>
    <scope>NUCLEOTIDE SEQUENCE [LARGE SCALE GENOMIC DNA]</scope>
    <source>
        <strain evidence="7">SCGC-AAA261O19</strain>
    </source>
</reference>
<dbReference type="Gene3D" id="2.30.42.10">
    <property type="match status" value="1"/>
</dbReference>
<sequence length="399" mass="43523">MQMHILLLILILITGVWAIILLVDRYFDLESHGLDVGPGILLWRTKYGLNALDRISGAWSGGWRFFGIFGMGVGVIFMIAVFVFLILNTILLFTIGAPPGMGGAGVKLAVPGMTIPLLLGVIGFASVLLVHEPAHGIMARRVGLPVKSTGLLLFAVIPGAFVEPDEERLKKASISDRLQVYGAGSFANILFGLLCFGIILALITPLSGLYISGVGENTPAENVGLQPRMHIMGIGYEEDNLITIDNYQVFADFMDNTRPEENILLYTEKTRYNITLENKDNQGYIGIWLTASTSRSSLIHPLSIYGVAVFEILGRPIINQYAYDAAVPWLLIEVLKWMFTLNILVGLFNLLPLKPLDGGHIAEGLTEKVVSKRTANVIANALSVATLAILLMNFAPIFV</sequence>
<feature type="transmembrane region" description="Helical" evidence="5">
    <location>
        <begin position="108"/>
        <end position="130"/>
    </location>
</feature>
<proteinExistence type="predicted"/>
<feature type="transmembrane region" description="Helical" evidence="5">
    <location>
        <begin position="302"/>
        <end position="322"/>
    </location>
</feature>
<dbReference type="Proteomes" id="UP000070076">
    <property type="component" value="Unassembled WGS sequence"/>
</dbReference>
<feature type="transmembrane region" description="Helical" evidence="5">
    <location>
        <begin position="181"/>
        <end position="203"/>
    </location>
</feature>
<dbReference type="SUPFAM" id="SSF50156">
    <property type="entry name" value="PDZ domain-like"/>
    <property type="match status" value="1"/>
</dbReference>
<dbReference type="PANTHER" id="PTHR13325:SF3">
    <property type="entry name" value="MEMBRANE-BOUND TRANSCRIPTION FACTOR SITE-2 PROTEASE"/>
    <property type="match status" value="1"/>
</dbReference>
<evidence type="ECO:0000256" key="5">
    <source>
        <dbReference type="SAM" id="Phobius"/>
    </source>
</evidence>
<evidence type="ECO:0000256" key="1">
    <source>
        <dbReference type="ARBA" id="ARBA00004127"/>
    </source>
</evidence>
<dbReference type="GO" id="GO:0005737">
    <property type="term" value="C:cytoplasm"/>
    <property type="evidence" value="ECO:0007669"/>
    <property type="project" value="TreeGrafter"/>
</dbReference>
<feature type="transmembrane region" description="Helical" evidence="5">
    <location>
        <begin position="65"/>
        <end position="96"/>
    </location>
</feature>
<evidence type="ECO:0000313" key="7">
    <source>
        <dbReference type="EMBL" id="KXB04279.1"/>
    </source>
</evidence>
<dbReference type="GO" id="GO:0012505">
    <property type="term" value="C:endomembrane system"/>
    <property type="evidence" value="ECO:0007669"/>
    <property type="project" value="UniProtKB-SubCell"/>
</dbReference>
<comment type="caution">
    <text evidence="7">The sequence shown here is derived from an EMBL/GenBank/DDBJ whole genome shotgun (WGS) entry which is preliminary data.</text>
</comment>
<feature type="transmembrane region" description="Helical" evidence="5">
    <location>
        <begin position="334"/>
        <end position="353"/>
    </location>
</feature>
<organism evidence="7 8">
    <name type="scientific">candidate division MSBL1 archaeon SCGC-AAA261O19</name>
    <dbReference type="NCBI Taxonomy" id="1698277"/>
    <lineage>
        <taxon>Archaea</taxon>
        <taxon>Methanobacteriati</taxon>
        <taxon>Methanobacteriota</taxon>
        <taxon>candidate division MSBL1</taxon>
    </lineage>
</organism>
<protein>
    <recommendedName>
        <fullName evidence="6">Peptidase M50 domain-containing protein</fullName>
    </recommendedName>
</protein>
<comment type="subcellular location">
    <subcellularLocation>
        <location evidence="1">Endomembrane system</location>
        <topology evidence="1">Multi-pass membrane protein</topology>
    </subcellularLocation>
</comment>
<accession>A0A133VCV4</accession>
<feature type="domain" description="Peptidase M50" evidence="6">
    <location>
        <begin position="121"/>
        <end position="391"/>
    </location>
</feature>
<dbReference type="PATRIC" id="fig|1698277.3.peg.571"/>
<dbReference type="CDD" id="cd05709">
    <property type="entry name" value="S2P-M50"/>
    <property type="match status" value="1"/>
</dbReference>
<dbReference type="InterPro" id="IPR036034">
    <property type="entry name" value="PDZ_sf"/>
</dbReference>
<evidence type="ECO:0000256" key="3">
    <source>
        <dbReference type="ARBA" id="ARBA00022989"/>
    </source>
</evidence>
<keyword evidence="2 5" id="KW-0812">Transmembrane</keyword>
<dbReference type="PRINTS" id="PR01000">
    <property type="entry name" value="SREBPS2PTASE"/>
</dbReference>
<dbReference type="EMBL" id="LHYB01000044">
    <property type="protein sequence ID" value="KXB04279.1"/>
    <property type="molecule type" value="Genomic_DNA"/>
</dbReference>
<gene>
    <name evidence="7" type="ORF">AKJ48_03200</name>
</gene>
<feature type="transmembrane region" description="Helical" evidence="5">
    <location>
        <begin position="374"/>
        <end position="398"/>
    </location>
</feature>
<keyword evidence="4 5" id="KW-0472">Membrane</keyword>
<evidence type="ECO:0000256" key="4">
    <source>
        <dbReference type="ARBA" id="ARBA00023136"/>
    </source>
</evidence>
<dbReference type="GO" id="GO:0031293">
    <property type="term" value="P:membrane protein intracellular domain proteolysis"/>
    <property type="evidence" value="ECO:0007669"/>
    <property type="project" value="TreeGrafter"/>
</dbReference>
<dbReference type="InterPro" id="IPR008915">
    <property type="entry name" value="Peptidase_M50"/>
</dbReference>
<keyword evidence="8" id="KW-1185">Reference proteome</keyword>
<dbReference type="InterPro" id="IPR001193">
    <property type="entry name" value="MBTPS2"/>
</dbReference>